<dbReference type="InParanoid" id="E2A0H1"/>
<keyword evidence="3" id="KW-1185">Reference proteome</keyword>
<protein>
    <recommendedName>
        <fullName evidence="1">Mutator-like transposase domain-containing protein</fullName>
    </recommendedName>
</protein>
<sequence>YDVNLRFAFAMRVLGLGLAGCNKLCGLMDLTSTFLTKGVYNKYVDEMCEYTTNVAKKFFASAVEEEKKEMCKTHNLEETTEVTVSGDGTWKKRGFASLFGVASLIGFHTGKVFDILVKSSFCQRCRTWENKSSTAEYEEWHKEHVSSGECKANHVGPSGNMEVAAIVEMFQRSLEILGVKYRNYIGDGDSKTYSGVIDANPYGEDFLINKKECVGHVQKRMGTRLR</sequence>
<dbReference type="Proteomes" id="UP000000311">
    <property type="component" value="Unassembled WGS sequence"/>
</dbReference>
<evidence type="ECO:0000313" key="3">
    <source>
        <dbReference type="Proteomes" id="UP000000311"/>
    </source>
</evidence>
<dbReference type="OMA" id="AIVEMFQ"/>
<organism evidence="3">
    <name type="scientific">Camponotus floridanus</name>
    <name type="common">Florida carpenter ant</name>
    <dbReference type="NCBI Taxonomy" id="104421"/>
    <lineage>
        <taxon>Eukaryota</taxon>
        <taxon>Metazoa</taxon>
        <taxon>Ecdysozoa</taxon>
        <taxon>Arthropoda</taxon>
        <taxon>Hexapoda</taxon>
        <taxon>Insecta</taxon>
        <taxon>Pterygota</taxon>
        <taxon>Neoptera</taxon>
        <taxon>Endopterygota</taxon>
        <taxon>Hymenoptera</taxon>
        <taxon>Apocrita</taxon>
        <taxon>Aculeata</taxon>
        <taxon>Formicoidea</taxon>
        <taxon>Formicidae</taxon>
        <taxon>Formicinae</taxon>
        <taxon>Camponotus</taxon>
    </lineage>
</organism>
<dbReference type="OrthoDB" id="7695519at2759"/>
<dbReference type="EMBL" id="GL435601">
    <property type="protein sequence ID" value="EFN73068.1"/>
    <property type="molecule type" value="Genomic_DNA"/>
</dbReference>
<evidence type="ECO:0000259" key="1">
    <source>
        <dbReference type="Pfam" id="PF20700"/>
    </source>
</evidence>
<accession>E2A0H1</accession>
<name>E2A0H1_CAMFO</name>
<dbReference type="Pfam" id="PF20700">
    <property type="entry name" value="Mutator"/>
    <property type="match status" value="1"/>
</dbReference>
<proteinExistence type="predicted"/>
<feature type="non-terminal residue" evidence="2">
    <location>
        <position position="1"/>
    </location>
</feature>
<dbReference type="AlphaFoldDB" id="E2A0H1"/>
<evidence type="ECO:0000313" key="2">
    <source>
        <dbReference type="EMBL" id="EFN73068.1"/>
    </source>
</evidence>
<gene>
    <name evidence="2" type="ORF">EAG_13715</name>
</gene>
<dbReference type="InterPro" id="IPR049012">
    <property type="entry name" value="Mutator_transp_dom"/>
</dbReference>
<reference evidence="2 3" key="1">
    <citation type="journal article" date="2010" name="Science">
        <title>Genomic comparison of the ants Camponotus floridanus and Harpegnathos saltator.</title>
        <authorList>
            <person name="Bonasio R."/>
            <person name="Zhang G."/>
            <person name="Ye C."/>
            <person name="Mutti N.S."/>
            <person name="Fang X."/>
            <person name="Qin N."/>
            <person name="Donahue G."/>
            <person name="Yang P."/>
            <person name="Li Q."/>
            <person name="Li C."/>
            <person name="Zhang P."/>
            <person name="Huang Z."/>
            <person name="Berger S.L."/>
            <person name="Reinberg D."/>
            <person name="Wang J."/>
            <person name="Liebig J."/>
        </authorList>
    </citation>
    <scope>NUCLEOTIDE SEQUENCE [LARGE SCALE GENOMIC DNA]</scope>
    <source>
        <strain evidence="3">C129</strain>
    </source>
</reference>
<feature type="domain" description="Mutator-like transposase" evidence="1">
    <location>
        <begin position="2"/>
        <end position="226"/>
    </location>
</feature>
<feature type="non-terminal residue" evidence="2">
    <location>
        <position position="226"/>
    </location>
</feature>